<comment type="caution">
    <text evidence="2">The sequence shown here is derived from an EMBL/GenBank/DDBJ whole genome shotgun (WGS) entry which is preliminary data.</text>
</comment>
<feature type="region of interest" description="Disordered" evidence="1">
    <location>
        <begin position="1"/>
        <end position="21"/>
    </location>
</feature>
<dbReference type="EMBL" id="JBEOZY010000038">
    <property type="protein sequence ID" value="MER6168264.1"/>
    <property type="molecule type" value="Genomic_DNA"/>
</dbReference>
<evidence type="ECO:0000256" key="1">
    <source>
        <dbReference type="SAM" id="MobiDB-lite"/>
    </source>
</evidence>
<keyword evidence="3" id="KW-1185">Reference proteome</keyword>
<evidence type="ECO:0000313" key="3">
    <source>
        <dbReference type="Proteomes" id="UP001496720"/>
    </source>
</evidence>
<accession>A0ABV1T2S4</accession>
<evidence type="ECO:0000313" key="2">
    <source>
        <dbReference type="EMBL" id="MER6168264.1"/>
    </source>
</evidence>
<sequence>MDERAAADGSDSGAIDLPMVPPPGSATTVDLRVLTLSRACWACGKDTVCLIGLYPQRPGRGYVGLFTTDNAKTMALVRRLLQQHGHGPLAATVKSRYSRAMRERQLSNGCVHCDALQGNFPVHDEALGRVAAGGVDGLDTLIVAACPVLEWQAVVHDGSGGVMAI</sequence>
<organism evidence="2 3">
    <name type="scientific">Streptomyces violaceorubidus</name>
    <dbReference type="NCBI Taxonomy" id="284042"/>
    <lineage>
        <taxon>Bacteria</taxon>
        <taxon>Bacillati</taxon>
        <taxon>Actinomycetota</taxon>
        <taxon>Actinomycetes</taxon>
        <taxon>Kitasatosporales</taxon>
        <taxon>Streptomycetaceae</taxon>
        <taxon>Streptomyces</taxon>
    </lineage>
</organism>
<protein>
    <submittedName>
        <fullName evidence="2">Uncharacterized protein</fullName>
    </submittedName>
</protein>
<reference evidence="2 3" key="1">
    <citation type="submission" date="2024-06" db="EMBL/GenBank/DDBJ databases">
        <title>The Natural Products Discovery Center: Release of the First 8490 Sequenced Strains for Exploring Actinobacteria Biosynthetic Diversity.</title>
        <authorList>
            <person name="Kalkreuter E."/>
            <person name="Kautsar S.A."/>
            <person name="Yang D."/>
            <person name="Bader C.D."/>
            <person name="Teijaro C.N."/>
            <person name="Fluegel L."/>
            <person name="Davis C.M."/>
            <person name="Simpson J.R."/>
            <person name="Lauterbach L."/>
            <person name="Steele A.D."/>
            <person name="Gui C."/>
            <person name="Meng S."/>
            <person name="Li G."/>
            <person name="Viehrig K."/>
            <person name="Ye F."/>
            <person name="Su P."/>
            <person name="Kiefer A.F."/>
            <person name="Nichols A."/>
            <person name="Cepeda A.J."/>
            <person name="Yan W."/>
            <person name="Fan B."/>
            <person name="Jiang Y."/>
            <person name="Adhikari A."/>
            <person name="Zheng C.-J."/>
            <person name="Schuster L."/>
            <person name="Cowan T.M."/>
            <person name="Smanski M.J."/>
            <person name="Chevrette M.G."/>
            <person name="De Carvalho L.P.S."/>
            <person name="Shen B."/>
        </authorList>
    </citation>
    <scope>NUCLEOTIDE SEQUENCE [LARGE SCALE GENOMIC DNA]</scope>
    <source>
        <strain evidence="2 3">NPDC001615</strain>
    </source>
</reference>
<dbReference type="Proteomes" id="UP001496720">
    <property type="component" value="Unassembled WGS sequence"/>
</dbReference>
<proteinExistence type="predicted"/>
<dbReference type="RefSeq" id="WP_352149625.1">
    <property type="nucleotide sequence ID" value="NZ_JBEOZY010000038.1"/>
</dbReference>
<gene>
    <name evidence="2" type="ORF">ABT188_27560</name>
</gene>
<name>A0ABV1T2S4_9ACTN</name>